<dbReference type="InterPro" id="IPR013785">
    <property type="entry name" value="Aldolase_TIM"/>
</dbReference>
<dbReference type="NCBIfam" id="NF001373">
    <property type="entry name" value="PRK00278.1-6"/>
    <property type="match status" value="1"/>
</dbReference>
<dbReference type="InterPro" id="IPR011060">
    <property type="entry name" value="RibuloseP-bd_barrel"/>
</dbReference>
<reference evidence="11 12" key="1">
    <citation type="journal article" date="2014" name="PLoS ONE">
        <title>The first complete genome sequence of the class fimbriimonadia in the phylum armatimonadetes.</title>
        <authorList>
            <person name="Hu Z.Y."/>
            <person name="Wang Y.Z."/>
            <person name="Im W.T."/>
            <person name="Wang S.Y."/>
            <person name="Zhao G.P."/>
            <person name="Zheng H.J."/>
            <person name="Quan Z.X."/>
        </authorList>
    </citation>
    <scope>NUCLEOTIDE SEQUENCE [LARGE SCALE GENOMIC DNA]</scope>
    <source>
        <strain evidence="11">Gsoil 348</strain>
    </source>
</reference>
<dbReference type="Gene3D" id="3.20.20.70">
    <property type="entry name" value="Aldolase class I"/>
    <property type="match status" value="1"/>
</dbReference>
<dbReference type="UniPathway" id="UPA00035">
    <property type="reaction ID" value="UER00043"/>
</dbReference>
<keyword evidence="6 9" id="KW-0822">Tryptophan biosynthesis</keyword>
<dbReference type="GO" id="GO:0000162">
    <property type="term" value="P:L-tryptophan biosynthetic process"/>
    <property type="evidence" value="ECO:0007669"/>
    <property type="project" value="UniProtKB-UniRule"/>
</dbReference>
<comment type="pathway">
    <text evidence="2 9">Amino-acid biosynthesis; L-tryptophan biosynthesis; L-tryptophan from chorismate: step 4/5.</text>
</comment>
<evidence type="ECO:0000256" key="7">
    <source>
        <dbReference type="ARBA" id="ARBA00023141"/>
    </source>
</evidence>
<dbReference type="HAMAP" id="MF_00134_B">
    <property type="entry name" value="IGPS_B"/>
    <property type="match status" value="1"/>
</dbReference>
<gene>
    <name evidence="9" type="primary">trpC</name>
    <name evidence="11" type="ORF">OP10G_4675</name>
</gene>
<keyword evidence="7 9" id="KW-0057">Aromatic amino acid biosynthesis</keyword>
<evidence type="ECO:0000313" key="11">
    <source>
        <dbReference type="EMBL" id="AIE88043.1"/>
    </source>
</evidence>
<protein>
    <recommendedName>
        <fullName evidence="9">Indole-3-glycerol phosphate synthase</fullName>
        <shortName evidence="9">IGPS</shortName>
        <ecNumber evidence="9">4.1.1.48</ecNumber>
    </recommendedName>
</protein>
<dbReference type="Pfam" id="PF00218">
    <property type="entry name" value="IGPS"/>
    <property type="match status" value="1"/>
</dbReference>
<comment type="catalytic activity">
    <reaction evidence="1 9">
        <text>1-(2-carboxyphenylamino)-1-deoxy-D-ribulose 5-phosphate + H(+) = (1S,2R)-1-C-(indol-3-yl)glycerol 3-phosphate + CO2 + H2O</text>
        <dbReference type="Rhea" id="RHEA:23476"/>
        <dbReference type="ChEBI" id="CHEBI:15377"/>
        <dbReference type="ChEBI" id="CHEBI:15378"/>
        <dbReference type="ChEBI" id="CHEBI:16526"/>
        <dbReference type="ChEBI" id="CHEBI:58613"/>
        <dbReference type="ChEBI" id="CHEBI:58866"/>
        <dbReference type="EC" id="4.1.1.48"/>
    </reaction>
</comment>
<dbReference type="Proteomes" id="UP000027982">
    <property type="component" value="Chromosome"/>
</dbReference>
<dbReference type="GO" id="GO:0004425">
    <property type="term" value="F:indole-3-glycerol-phosphate synthase activity"/>
    <property type="evidence" value="ECO:0007669"/>
    <property type="project" value="UniProtKB-UniRule"/>
</dbReference>
<dbReference type="InterPro" id="IPR045186">
    <property type="entry name" value="Indole-3-glycerol_P_synth"/>
</dbReference>
<evidence type="ECO:0000256" key="9">
    <source>
        <dbReference type="HAMAP-Rule" id="MF_00134"/>
    </source>
</evidence>
<dbReference type="CDD" id="cd00331">
    <property type="entry name" value="IGPS"/>
    <property type="match status" value="1"/>
</dbReference>
<dbReference type="eggNOG" id="COG0134">
    <property type="taxonomic scope" value="Bacteria"/>
</dbReference>
<dbReference type="PROSITE" id="PS00614">
    <property type="entry name" value="IGPS"/>
    <property type="match status" value="1"/>
</dbReference>
<dbReference type="FunFam" id="3.20.20.70:FF:000024">
    <property type="entry name" value="Indole-3-glycerol phosphate synthase"/>
    <property type="match status" value="1"/>
</dbReference>
<evidence type="ECO:0000256" key="6">
    <source>
        <dbReference type="ARBA" id="ARBA00022822"/>
    </source>
</evidence>
<sequence length="262" mass="28139">MSVLERIFARKAEEVAAAKSSVPPAEIERQARAAHPTRGFLNALKHPAADLALIAEVKKASPSKGLIRPNFDVTEIARSYARAGATALSVLTDEHYFQGSPSYLRLAKEASGLPCLRKDFLNDPYQVYEARAWGADAILLIVAALSDGQLRDLHALATDLEMDVLVEVHTDDEADRALKLGAPLIGVNNRDLSDFHTTLVTSDRLLPRIAPHALAVSESALETRADLDRVKSAGAGAVLIGTTFCAAPDIEAKVREVMVGQA</sequence>
<evidence type="ECO:0000256" key="8">
    <source>
        <dbReference type="ARBA" id="ARBA00023239"/>
    </source>
</evidence>
<evidence type="ECO:0000313" key="12">
    <source>
        <dbReference type="Proteomes" id="UP000027982"/>
    </source>
</evidence>
<dbReference type="PANTHER" id="PTHR22854:SF2">
    <property type="entry name" value="INDOLE-3-GLYCEROL-PHOSPHATE SYNTHASE"/>
    <property type="match status" value="1"/>
</dbReference>
<comment type="similarity">
    <text evidence="3 9">Belongs to the TrpC family.</text>
</comment>
<keyword evidence="12" id="KW-1185">Reference proteome</keyword>
<dbReference type="STRING" id="661478.OP10G_4675"/>
<dbReference type="RefSeq" id="WP_025228087.1">
    <property type="nucleotide sequence ID" value="NZ_CP007139.1"/>
</dbReference>
<dbReference type="InterPro" id="IPR001468">
    <property type="entry name" value="Indole-3-GlycerolPSynthase_CS"/>
</dbReference>
<keyword evidence="4 9" id="KW-0028">Amino-acid biosynthesis</keyword>
<keyword evidence="5 9" id="KW-0210">Decarboxylase</keyword>
<evidence type="ECO:0000256" key="5">
    <source>
        <dbReference type="ARBA" id="ARBA00022793"/>
    </source>
</evidence>
<name>A0A068NX33_FIMGI</name>
<dbReference type="AlphaFoldDB" id="A0A068NX33"/>
<evidence type="ECO:0000256" key="1">
    <source>
        <dbReference type="ARBA" id="ARBA00001633"/>
    </source>
</evidence>
<evidence type="ECO:0000259" key="10">
    <source>
        <dbReference type="Pfam" id="PF00218"/>
    </source>
</evidence>
<dbReference type="NCBIfam" id="NF001377">
    <property type="entry name" value="PRK00278.2-4"/>
    <property type="match status" value="1"/>
</dbReference>
<dbReference type="KEGG" id="fgi:OP10G_4675"/>
<dbReference type="HOGENOM" id="CLU_034247_2_0_0"/>
<evidence type="ECO:0000256" key="3">
    <source>
        <dbReference type="ARBA" id="ARBA00008737"/>
    </source>
</evidence>
<dbReference type="InterPro" id="IPR013798">
    <property type="entry name" value="Indole-3-glycerol_P_synth_dom"/>
</dbReference>
<evidence type="ECO:0000256" key="4">
    <source>
        <dbReference type="ARBA" id="ARBA00022605"/>
    </source>
</evidence>
<dbReference type="OrthoDB" id="9804217at2"/>
<dbReference type="EMBL" id="CP007139">
    <property type="protein sequence ID" value="AIE88043.1"/>
    <property type="molecule type" value="Genomic_DNA"/>
</dbReference>
<organism evidence="11 12">
    <name type="scientific">Fimbriimonas ginsengisoli Gsoil 348</name>
    <dbReference type="NCBI Taxonomy" id="661478"/>
    <lineage>
        <taxon>Bacteria</taxon>
        <taxon>Bacillati</taxon>
        <taxon>Armatimonadota</taxon>
        <taxon>Fimbriimonadia</taxon>
        <taxon>Fimbriimonadales</taxon>
        <taxon>Fimbriimonadaceae</taxon>
        <taxon>Fimbriimonas</taxon>
    </lineage>
</organism>
<evidence type="ECO:0000256" key="2">
    <source>
        <dbReference type="ARBA" id="ARBA00004696"/>
    </source>
</evidence>
<proteinExistence type="inferred from homology"/>
<dbReference type="PANTHER" id="PTHR22854">
    <property type="entry name" value="TRYPTOPHAN BIOSYNTHESIS PROTEIN"/>
    <property type="match status" value="1"/>
</dbReference>
<dbReference type="EC" id="4.1.1.48" evidence="9"/>
<feature type="domain" description="Indole-3-glycerol phosphate synthase" evidence="10">
    <location>
        <begin position="4"/>
        <end position="256"/>
    </location>
</feature>
<dbReference type="SUPFAM" id="SSF51366">
    <property type="entry name" value="Ribulose-phoshate binding barrel"/>
    <property type="match status" value="1"/>
</dbReference>
<keyword evidence="8 9" id="KW-0456">Lyase</keyword>
<dbReference type="GO" id="GO:0004640">
    <property type="term" value="F:phosphoribosylanthranilate isomerase activity"/>
    <property type="evidence" value="ECO:0007669"/>
    <property type="project" value="TreeGrafter"/>
</dbReference>
<accession>A0A068NX33</accession>